<dbReference type="InterPro" id="IPR050861">
    <property type="entry name" value="Dihydroxyacetone_Kinase"/>
</dbReference>
<dbReference type="InterPro" id="IPR004006">
    <property type="entry name" value="DhaK_dom"/>
</dbReference>
<dbReference type="Pfam" id="PF02733">
    <property type="entry name" value="Dak1"/>
    <property type="match status" value="1"/>
</dbReference>
<dbReference type="NCBIfam" id="TIGR02362">
    <property type="entry name" value="dhaK1b"/>
    <property type="match status" value="1"/>
</dbReference>
<dbReference type="GO" id="GO:0005829">
    <property type="term" value="C:cytosol"/>
    <property type="evidence" value="ECO:0007669"/>
    <property type="project" value="TreeGrafter"/>
</dbReference>
<dbReference type="InterPro" id="IPR012735">
    <property type="entry name" value="DhaK_1b"/>
</dbReference>
<evidence type="ECO:0000313" key="4">
    <source>
        <dbReference type="Proteomes" id="UP000541058"/>
    </source>
</evidence>
<dbReference type="GO" id="GO:0019563">
    <property type="term" value="P:glycerol catabolic process"/>
    <property type="evidence" value="ECO:0007669"/>
    <property type="project" value="TreeGrafter"/>
</dbReference>
<gene>
    <name evidence="3" type="primary">dhaQ</name>
    <name evidence="3" type="ORF">GX355_06540</name>
</gene>
<dbReference type="PANTHER" id="PTHR28629:SF4">
    <property type="entry name" value="TRIOKINASE_FMN CYCLASE"/>
    <property type="match status" value="1"/>
</dbReference>
<sequence>MVKIINNIEDINHQMLKGVVKAYPHLNGIPNSGIIYQRNQDPATVPIISGGGSGHEPAHFGFVGKGMLTAAISGPIFVPPSWKEILQTIQLVHKGKGVFIIIKNFAEDLAEFSVAIKKARAEGIPIKYVIAHDDISIETSNYQVRHRGVAGTVFLHKILGEAAKNGASLDELEALALQLSTRIYTLGVAVSPASIPGNKKPLFELNENEIFYGIGIHGEPGYRKQPFISSEILANELINKLKMKFKWQEGDKFALMINNLGATPLMEQLVFFNDVMSLLKLDGLNIEYTMNGRYMTSLDMEGLSISLFALEDPSWLNYLKAETEAFAW</sequence>
<comment type="caution">
    <text evidence="3">The sequence shown here is derived from an EMBL/GenBank/DDBJ whole genome shotgun (WGS) entry which is preliminary data.</text>
</comment>
<reference evidence="3 4" key="1">
    <citation type="journal article" date="2020" name="Biotechnol. Biofuels">
        <title>New insights from the biogas microbiome by comprehensive genome-resolved metagenomics of nearly 1600 species originating from multiple anaerobic digesters.</title>
        <authorList>
            <person name="Campanaro S."/>
            <person name="Treu L."/>
            <person name="Rodriguez-R L.M."/>
            <person name="Kovalovszki A."/>
            <person name="Ziels R.M."/>
            <person name="Maus I."/>
            <person name="Zhu X."/>
            <person name="Kougias P.G."/>
            <person name="Basile A."/>
            <person name="Luo G."/>
            <person name="Schluter A."/>
            <person name="Konstantinidis K.T."/>
            <person name="Angelidaki I."/>
        </authorList>
    </citation>
    <scope>NUCLEOTIDE SEQUENCE [LARGE SCALE GENOMIC DNA]</scope>
    <source>
        <strain evidence="3">AS23ysBPME_34</strain>
    </source>
</reference>
<proteinExistence type="predicted"/>
<dbReference type="Gene3D" id="3.30.1180.20">
    <property type="entry name" value="Dihydroxyacetone kinase, domain 2"/>
    <property type="match status" value="1"/>
</dbReference>
<dbReference type="Gene3D" id="3.40.50.10440">
    <property type="entry name" value="Dihydroxyacetone kinase, domain 1"/>
    <property type="match status" value="1"/>
</dbReference>
<feature type="domain" description="DhaK" evidence="2">
    <location>
        <begin position="7"/>
        <end position="328"/>
    </location>
</feature>
<evidence type="ECO:0000256" key="1">
    <source>
        <dbReference type="NCBIfam" id="TIGR02362"/>
    </source>
</evidence>
<protein>
    <recommendedName>
        <fullName evidence="1">DhaKLM operon coactivator DhaQ</fullName>
    </recommendedName>
</protein>
<dbReference type="GO" id="GO:0004371">
    <property type="term" value="F:glycerone kinase activity"/>
    <property type="evidence" value="ECO:0007669"/>
    <property type="project" value="UniProtKB-UniRule"/>
</dbReference>
<dbReference type="SUPFAM" id="SSF82549">
    <property type="entry name" value="DAK1/DegV-like"/>
    <property type="match status" value="1"/>
</dbReference>
<dbReference type="AlphaFoldDB" id="A0A7X8C436"/>
<dbReference type="EMBL" id="JAAYSM010000208">
    <property type="protein sequence ID" value="NLJ18503.1"/>
    <property type="molecule type" value="Genomic_DNA"/>
</dbReference>
<dbReference type="RefSeq" id="WP_276648423.1">
    <property type="nucleotide sequence ID" value="NZ_JAAYSM010000208.1"/>
</dbReference>
<accession>A0A7X8C436</accession>
<dbReference type="Proteomes" id="UP000541058">
    <property type="component" value="Unassembled WGS sequence"/>
</dbReference>
<evidence type="ECO:0000259" key="2">
    <source>
        <dbReference type="PROSITE" id="PS51481"/>
    </source>
</evidence>
<dbReference type="FunFam" id="3.40.50.10440:FF:000001">
    <property type="entry name" value="Dihydroxyacetone kinase, DhaK subunit"/>
    <property type="match status" value="1"/>
</dbReference>
<name>A0A7X8C436_9LACT</name>
<organism evidence="3 4">
    <name type="scientific">Globicatella sulfidifaciens</name>
    <dbReference type="NCBI Taxonomy" id="136093"/>
    <lineage>
        <taxon>Bacteria</taxon>
        <taxon>Bacillati</taxon>
        <taxon>Bacillota</taxon>
        <taxon>Bacilli</taxon>
        <taxon>Lactobacillales</taxon>
        <taxon>Aerococcaceae</taxon>
        <taxon>Globicatella</taxon>
    </lineage>
</organism>
<evidence type="ECO:0000313" key="3">
    <source>
        <dbReference type="EMBL" id="NLJ18503.1"/>
    </source>
</evidence>
<dbReference type="PROSITE" id="PS51481">
    <property type="entry name" value="DHAK"/>
    <property type="match status" value="1"/>
</dbReference>
<dbReference type="PANTHER" id="PTHR28629">
    <property type="entry name" value="TRIOKINASE/FMN CYCLASE"/>
    <property type="match status" value="1"/>
</dbReference>